<gene>
    <name evidence="2" type="ORF">PXEA_LOCUS33562</name>
</gene>
<feature type="transmembrane region" description="Helical" evidence="1">
    <location>
        <begin position="64"/>
        <end position="90"/>
    </location>
</feature>
<organism evidence="2 3">
    <name type="scientific">Protopolystoma xenopodis</name>
    <dbReference type="NCBI Taxonomy" id="117903"/>
    <lineage>
        <taxon>Eukaryota</taxon>
        <taxon>Metazoa</taxon>
        <taxon>Spiralia</taxon>
        <taxon>Lophotrochozoa</taxon>
        <taxon>Platyhelminthes</taxon>
        <taxon>Monogenea</taxon>
        <taxon>Polyopisthocotylea</taxon>
        <taxon>Polystomatidea</taxon>
        <taxon>Polystomatidae</taxon>
        <taxon>Protopolystoma</taxon>
    </lineage>
</organism>
<evidence type="ECO:0000256" key="1">
    <source>
        <dbReference type="SAM" id="Phobius"/>
    </source>
</evidence>
<evidence type="ECO:0000313" key="2">
    <source>
        <dbReference type="EMBL" id="VEL40122.1"/>
    </source>
</evidence>
<feature type="transmembrane region" description="Helical" evidence="1">
    <location>
        <begin position="24"/>
        <end position="52"/>
    </location>
</feature>
<feature type="transmembrane region" description="Helical" evidence="1">
    <location>
        <begin position="102"/>
        <end position="121"/>
    </location>
</feature>
<evidence type="ECO:0000313" key="3">
    <source>
        <dbReference type="Proteomes" id="UP000784294"/>
    </source>
</evidence>
<keyword evidence="1" id="KW-0472">Membrane</keyword>
<dbReference type="EMBL" id="CAAALY010263766">
    <property type="protein sequence ID" value="VEL40122.1"/>
    <property type="molecule type" value="Genomic_DNA"/>
</dbReference>
<dbReference type="Proteomes" id="UP000784294">
    <property type="component" value="Unassembled WGS sequence"/>
</dbReference>
<protein>
    <submittedName>
        <fullName evidence="2">Uncharacterized protein</fullName>
    </submittedName>
</protein>
<reference evidence="2" key="1">
    <citation type="submission" date="2018-11" db="EMBL/GenBank/DDBJ databases">
        <authorList>
            <consortium name="Pathogen Informatics"/>
        </authorList>
    </citation>
    <scope>NUCLEOTIDE SEQUENCE</scope>
</reference>
<comment type="caution">
    <text evidence="2">The sequence shown here is derived from an EMBL/GenBank/DDBJ whole genome shotgun (WGS) entry which is preliminary data.</text>
</comment>
<keyword evidence="3" id="KW-1185">Reference proteome</keyword>
<keyword evidence="1" id="KW-1133">Transmembrane helix</keyword>
<sequence>MPWIPMSIFATTTLYKKSQSSYDAFIALVYGFANLLLFSTSTIFHLVSLFYYKRTNFLHSLKTFLTSMSFCNPLIAEFDISFTCVIASLLMRDFSPSNSGFICTWIVWISSFFGSIFQCLIHEQYINHIN</sequence>
<proteinExistence type="predicted"/>
<accession>A0A448XMA0</accession>
<dbReference type="OrthoDB" id="186812at2759"/>
<keyword evidence="1" id="KW-0812">Transmembrane</keyword>
<name>A0A448XMA0_9PLAT</name>
<dbReference type="AlphaFoldDB" id="A0A448XMA0"/>